<feature type="region of interest" description="Disordered" evidence="1">
    <location>
        <begin position="279"/>
        <end position="299"/>
    </location>
</feature>
<protein>
    <recommendedName>
        <fullName evidence="3">DUF6534 domain-containing protein</fullName>
    </recommendedName>
</protein>
<feature type="transmembrane region" description="Helical" evidence="2">
    <location>
        <begin position="221"/>
        <end position="243"/>
    </location>
</feature>
<keyword evidence="2" id="KW-1133">Transmembrane helix</keyword>
<evidence type="ECO:0000313" key="5">
    <source>
        <dbReference type="Proteomes" id="UP000620124"/>
    </source>
</evidence>
<evidence type="ECO:0000256" key="1">
    <source>
        <dbReference type="SAM" id="MobiDB-lite"/>
    </source>
</evidence>
<evidence type="ECO:0000259" key="3">
    <source>
        <dbReference type="Pfam" id="PF20152"/>
    </source>
</evidence>
<dbReference type="Proteomes" id="UP000620124">
    <property type="component" value="Unassembled WGS sequence"/>
</dbReference>
<accession>A0A8H6YX84</accession>
<proteinExistence type="predicted"/>
<name>A0A8H6YX84_9AGAR</name>
<organism evidence="4 5">
    <name type="scientific">Mycena venus</name>
    <dbReference type="NCBI Taxonomy" id="2733690"/>
    <lineage>
        <taxon>Eukaryota</taxon>
        <taxon>Fungi</taxon>
        <taxon>Dikarya</taxon>
        <taxon>Basidiomycota</taxon>
        <taxon>Agaricomycotina</taxon>
        <taxon>Agaricomycetes</taxon>
        <taxon>Agaricomycetidae</taxon>
        <taxon>Agaricales</taxon>
        <taxon>Marasmiineae</taxon>
        <taxon>Mycenaceae</taxon>
        <taxon>Mycena</taxon>
    </lineage>
</organism>
<feature type="transmembrane region" description="Helical" evidence="2">
    <location>
        <begin position="195"/>
        <end position="215"/>
    </location>
</feature>
<dbReference type="AlphaFoldDB" id="A0A8H6YX84"/>
<dbReference type="OrthoDB" id="3203775at2759"/>
<dbReference type="PANTHER" id="PTHR40465:SF1">
    <property type="entry name" value="DUF6534 DOMAIN-CONTAINING PROTEIN"/>
    <property type="match status" value="1"/>
</dbReference>
<evidence type="ECO:0000256" key="2">
    <source>
        <dbReference type="SAM" id="Phobius"/>
    </source>
</evidence>
<keyword evidence="2" id="KW-0472">Membrane</keyword>
<reference evidence="4" key="1">
    <citation type="submission" date="2020-05" db="EMBL/GenBank/DDBJ databases">
        <title>Mycena genomes resolve the evolution of fungal bioluminescence.</title>
        <authorList>
            <person name="Tsai I.J."/>
        </authorList>
    </citation>
    <scope>NUCLEOTIDE SEQUENCE</scope>
    <source>
        <strain evidence="4">CCC161011</strain>
    </source>
</reference>
<feature type="domain" description="DUF6534" evidence="3">
    <location>
        <begin position="160"/>
        <end position="245"/>
    </location>
</feature>
<dbReference type="InterPro" id="IPR045339">
    <property type="entry name" value="DUF6534"/>
</dbReference>
<feature type="transmembrane region" description="Helical" evidence="2">
    <location>
        <begin position="116"/>
        <end position="139"/>
    </location>
</feature>
<feature type="transmembrane region" description="Helical" evidence="2">
    <location>
        <begin position="12"/>
        <end position="33"/>
    </location>
</feature>
<feature type="transmembrane region" description="Helical" evidence="2">
    <location>
        <begin position="83"/>
        <end position="104"/>
    </location>
</feature>
<keyword evidence="2" id="KW-0812">Transmembrane</keyword>
<feature type="transmembrane region" description="Helical" evidence="2">
    <location>
        <begin position="45"/>
        <end position="63"/>
    </location>
</feature>
<feature type="transmembrane region" description="Helical" evidence="2">
    <location>
        <begin position="151"/>
        <end position="174"/>
    </location>
</feature>
<sequence length="323" mass="35309">MGLFDTAFGTTLIGTWASSLLAGLAVAQAAHYFSTFPNDSWTRKGLVIASLLFTFVALVGAYADAYLPLVTLWGNPAAFSTETWSVPVYTIFNSLVGFIVNSYLISRFYTLSKNIFITLLLEVIALTAFAMAFISTLLFPGIENFKKAEAVALIWAIATAASDVLIATSLIWTLGGMKASFKDTKRLIRRVIIRTIQNGCATSLVAIAGMIAVIFKIQSNIPTAFFFLLGSLYVLTLLSNFNLRDTGKSGSRNYSSSRNNPTNSSIVLEGIHVRRTTGRIVDPTDSETRRQQDGFGGSLNQKHDLIVESIRAPEQMKVIDFAR</sequence>
<dbReference type="EMBL" id="JACAZI010000002">
    <property type="protein sequence ID" value="KAF7368760.1"/>
    <property type="molecule type" value="Genomic_DNA"/>
</dbReference>
<evidence type="ECO:0000313" key="4">
    <source>
        <dbReference type="EMBL" id="KAF7368760.1"/>
    </source>
</evidence>
<keyword evidence="5" id="KW-1185">Reference proteome</keyword>
<gene>
    <name evidence="4" type="ORF">MVEN_00201100</name>
</gene>
<dbReference type="Pfam" id="PF20152">
    <property type="entry name" value="DUF6534"/>
    <property type="match status" value="1"/>
</dbReference>
<dbReference type="PANTHER" id="PTHR40465">
    <property type="entry name" value="CHROMOSOME 1, WHOLE GENOME SHOTGUN SEQUENCE"/>
    <property type="match status" value="1"/>
</dbReference>
<comment type="caution">
    <text evidence="4">The sequence shown here is derived from an EMBL/GenBank/DDBJ whole genome shotgun (WGS) entry which is preliminary data.</text>
</comment>